<evidence type="ECO:0000313" key="3">
    <source>
        <dbReference type="Proteomes" id="UP000287651"/>
    </source>
</evidence>
<reference evidence="2 3" key="1">
    <citation type="journal article" date="2014" name="Agronomy (Basel)">
        <title>A Draft Genome Sequence for Ensete ventricosum, the Drought-Tolerant Tree Against Hunger.</title>
        <authorList>
            <person name="Harrison J."/>
            <person name="Moore K.A."/>
            <person name="Paszkiewicz K."/>
            <person name="Jones T."/>
            <person name="Grant M."/>
            <person name="Ambacheew D."/>
            <person name="Muzemil S."/>
            <person name="Studholme D.J."/>
        </authorList>
    </citation>
    <scope>NUCLEOTIDE SEQUENCE [LARGE SCALE GENOMIC DNA]</scope>
</reference>
<dbReference type="EMBL" id="AMZH03001967">
    <property type="protein sequence ID" value="RRT77295.1"/>
    <property type="molecule type" value="Genomic_DNA"/>
</dbReference>
<protein>
    <submittedName>
        <fullName evidence="2">Uncharacterized protein</fullName>
    </submittedName>
</protein>
<sequence length="74" mass="8121">MLFGRGDRLWTPSRFQGVDLLLEAGDAIVHKGVPFRTPSRPMGHSRPTSSSSASPIWPASPCRGPDEPLDMYRA</sequence>
<feature type="compositionally biased region" description="Low complexity" evidence="1">
    <location>
        <begin position="45"/>
        <end position="61"/>
    </location>
</feature>
<dbReference type="Proteomes" id="UP000287651">
    <property type="component" value="Unassembled WGS sequence"/>
</dbReference>
<organism evidence="2 3">
    <name type="scientific">Ensete ventricosum</name>
    <name type="common">Abyssinian banana</name>
    <name type="synonym">Musa ensete</name>
    <dbReference type="NCBI Taxonomy" id="4639"/>
    <lineage>
        <taxon>Eukaryota</taxon>
        <taxon>Viridiplantae</taxon>
        <taxon>Streptophyta</taxon>
        <taxon>Embryophyta</taxon>
        <taxon>Tracheophyta</taxon>
        <taxon>Spermatophyta</taxon>
        <taxon>Magnoliopsida</taxon>
        <taxon>Liliopsida</taxon>
        <taxon>Zingiberales</taxon>
        <taxon>Musaceae</taxon>
        <taxon>Ensete</taxon>
    </lineage>
</organism>
<dbReference type="AlphaFoldDB" id="A0A427AM20"/>
<feature type="region of interest" description="Disordered" evidence="1">
    <location>
        <begin position="32"/>
        <end position="74"/>
    </location>
</feature>
<gene>
    <name evidence="2" type="ORF">B296_00005869</name>
</gene>
<feature type="compositionally biased region" description="Basic and acidic residues" evidence="1">
    <location>
        <begin position="64"/>
        <end position="74"/>
    </location>
</feature>
<comment type="caution">
    <text evidence="2">The sequence shown here is derived from an EMBL/GenBank/DDBJ whole genome shotgun (WGS) entry which is preliminary data.</text>
</comment>
<accession>A0A427AM20</accession>
<evidence type="ECO:0000256" key="1">
    <source>
        <dbReference type="SAM" id="MobiDB-lite"/>
    </source>
</evidence>
<name>A0A427AM20_ENSVE</name>
<evidence type="ECO:0000313" key="2">
    <source>
        <dbReference type="EMBL" id="RRT77295.1"/>
    </source>
</evidence>
<proteinExistence type="predicted"/>